<evidence type="ECO:0000313" key="8">
    <source>
        <dbReference type="Proteomes" id="UP000005666"/>
    </source>
</evidence>
<dbReference type="InterPro" id="IPR003874">
    <property type="entry name" value="CDC45"/>
</dbReference>
<dbReference type="GO" id="GO:0006270">
    <property type="term" value="P:DNA replication initiation"/>
    <property type="evidence" value="ECO:0007669"/>
    <property type="project" value="EnsemblFungi"/>
</dbReference>
<dbReference type="HOGENOM" id="CLU_005871_3_0_1"/>
<dbReference type="STRING" id="1071381.G8BR82"/>
<feature type="compositionally biased region" description="Polar residues" evidence="6">
    <location>
        <begin position="456"/>
        <end position="465"/>
    </location>
</feature>
<feature type="region of interest" description="Disordered" evidence="6">
    <location>
        <begin position="456"/>
        <end position="496"/>
    </location>
</feature>
<accession>G8BR82</accession>
<reference evidence="7 8" key="1">
    <citation type="journal article" date="2011" name="Proc. Natl. Acad. Sci. U.S.A.">
        <title>Evolutionary erosion of yeast sex chromosomes by mating-type switching accidents.</title>
        <authorList>
            <person name="Gordon J.L."/>
            <person name="Armisen D."/>
            <person name="Proux-Wera E."/>
            <person name="Oheigeartaigh S.S."/>
            <person name="Byrne K.P."/>
            <person name="Wolfe K.H."/>
        </authorList>
    </citation>
    <scope>NUCLEOTIDE SEQUENCE [LARGE SCALE GENOMIC DNA]</scope>
    <source>
        <strain evidence="8">ATCC 24235 / CBS 4417 / NBRC 1672 / NRRL Y-8282 / UCD 70-5</strain>
    </source>
</reference>
<dbReference type="GO" id="GO:0003697">
    <property type="term" value="F:single-stranded DNA binding"/>
    <property type="evidence" value="ECO:0007669"/>
    <property type="project" value="EnsemblFungi"/>
</dbReference>
<evidence type="ECO:0008006" key="9">
    <source>
        <dbReference type="Google" id="ProtNLM"/>
    </source>
</evidence>
<dbReference type="Proteomes" id="UP000005666">
    <property type="component" value="Chromosome 3"/>
</dbReference>
<evidence type="ECO:0000256" key="2">
    <source>
        <dbReference type="ARBA" id="ARBA00010727"/>
    </source>
</evidence>
<keyword evidence="3" id="KW-0235">DNA replication</keyword>
<feature type="region of interest" description="Disordered" evidence="6">
    <location>
        <begin position="175"/>
        <end position="223"/>
    </location>
</feature>
<keyword evidence="8" id="KW-1185">Reference proteome</keyword>
<evidence type="ECO:0000256" key="1">
    <source>
        <dbReference type="ARBA" id="ARBA00004123"/>
    </source>
</evidence>
<dbReference type="OrthoDB" id="10258882at2759"/>
<evidence type="ECO:0000256" key="4">
    <source>
        <dbReference type="ARBA" id="ARBA00023242"/>
    </source>
</evidence>
<protein>
    <recommendedName>
        <fullName evidence="9">CDC45-like protein</fullName>
    </recommendedName>
</protein>
<dbReference type="EMBL" id="HE612858">
    <property type="protein sequence ID" value="CCE62258.1"/>
    <property type="molecule type" value="Genomic_DNA"/>
</dbReference>
<feature type="compositionally biased region" description="Acidic residues" evidence="6">
    <location>
        <begin position="203"/>
        <end position="222"/>
    </location>
</feature>
<evidence type="ECO:0000256" key="6">
    <source>
        <dbReference type="SAM" id="MobiDB-lite"/>
    </source>
</evidence>
<comment type="subcellular location">
    <subcellularLocation>
        <location evidence="1">Nucleus</location>
    </subcellularLocation>
</comment>
<organism evidence="7 8">
    <name type="scientific">Tetrapisispora phaffii (strain ATCC 24235 / CBS 4417 / NBRC 1672 / NRRL Y-8282 / UCD 70-5)</name>
    <name type="common">Yeast</name>
    <name type="synonym">Fabospora phaffii</name>
    <dbReference type="NCBI Taxonomy" id="1071381"/>
    <lineage>
        <taxon>Eukaryota</taxon>
        <taxon>Fungi</taxon>
        <taxon>Dikarya</taxon>
        <taxon>Ascomycota</taxon>
        <taxon>Saccharomycotina</taxon>
        <taxon>Saccharomycetes</taxon>
        <taxon>Saccharomycetales</taxon>
        <taxon>Saccharomycetaceae</taxon>
        <taxon>Tetrapisispora</taxon>
    </lineage>
</organism>
<dbReference type="GO" id="GO:0071162">
    <property type="term" value="C:CMG complex"/>
    <property type="evidence" value="ECO:0007669"/>
    <property type="project" value="EnsemblFungi"/>
</dbReference>
<dbReference type="GO" id="GO:0000727">
    <property type="term" value="P:double-strand break repair via break-induced replication"/>
    <property type="evidence" value="ECO:0007669"/>
    <property type="project" value="EnsemblFungi"/>
</dbReference>
<feature type="compositionally biased region" description="Low complexity" evidence="6">
    <location>
        <begin position="193"/>
        <end position="202"/>
    </location>
</feature>
<dbReference type="GO" id="GO:0003682">
    <property type="term" value="F:chromatin binding"/>
    <property type="evidence" value="ECO:0007669"/>
    <property type="project" value="EnsemblFungi"/>
</dbReference>
<proteinExistence type="inferred from homology"/>
<feature type="compositionally biased region" description="Polar residues" evidence="6">
    <location>
        <begin position="486"/>
        <end position="496"/>
    </location>
</feature>
<dbReference type="Pfam" id="PF02724">
    <property type="entry name" value="CDC45"/>
    <property type="match status" value="1"/>
</dbReference>
<evidence type="ECO:0000313" key="7">
    <source>
        <dbReference type="EMBL" id="CCE62258.1"/>
    </source>
</evidence>
<gene>
    <name evidence="7" type="primary">TPHA0C01020</name>
    <name evidence="7" type="ordered locus">TPHA_0C01020</name>
</gene>
<dbReference type="RefSeq" id="XP_003684692.1">
    <property type="nucleotide sequence ID" value="XM_003684644.1"/>
</dbReference>
<dbReference type="GeneID" id="11533621"/>
<evidence type="ECO:0000256" key="5">
    <source>
        <dbReference type="ARBA" id="ARBA00023306"/>
    </source>
</evidence>
<keyword evidence="5" id="KW-0131">Cell cycle</keyword>
<name>G8BR82_TETPH</name>
<feature type="compositionally biased region" description="Acidic residues" evidence="6">
    <location>
        <begin position="472"/>
        <end position="483"/>
    </location>
</feature>
<evidence type="ECO:0000256" key="3">
    <source>
        <dbReference type="ARBA" id="ARBA00022705"/>
    </source>
</evidence>
<feature type="compositionally biased region" description="Acidic residues" evidence="6">
    <location>
        <begin position="175"/>
        <end position="192"/>
    </location>
</feature>
<dbReference type="eggNOG" id="KOG2475">
    <property type="taxonomic scope" value="Eukaryota"/>
</dbReference>
<comment type="similarity">
    <text evidence="2">Belongs to the CDC45 family.</text>
</comment>
<dbReference type="OMA" id="EDCFMEA"/>
<dbReference type="PANTHER" id="PTHR10507:SF0">
    <property type="entry name" value="CELL DIVISION CONTROL PROTEIN 45 HOMOLOG"/>
    <property type="match status" value="1"/>
</dbReference>
<dbReference type="KEGG" id="tpf:TPHA_0C01020"/>
<dbReference type="PANTHER" id="PTHR10507">
    <property type="entry name" value="CDC45-RELATED PROTEIN"/>
    <property type="match status" value="1"/>
</dbReference>
<dbReference type="GO" id="GO:0043596">
    <property type="term" value="C:nuclear replication fork"/>
    <property type="evidence" value="ECO:0007669"/>
    <property type="project" value="EnsemblFungi"/>
</dbReference>
<dbReference type="GO" id="GO:1902977">
    <property type="term" value="P:mitotic DNA replication preinitiation complex assembly"/>
    <property type="evidence" value="ECO:0007669"/>
    <property type="project" value="TreeGrafter"/>
</dbReference>
<dbReference type="GO" id="GO:0003688">
    <property type="term" value="F:DNA replication origin binding"/>
    <property type="evidence" value="ECO:0007669"/>
    <property type="project" value="EnsemblFungi"/>
</dbReference>
<sequence>MYYNTDQLKDAYNKILRNSSSHSSCQLVIFVSCLNIDSLCAAKILSLLFKKQLVQLQLVPVFGYSELKSHYNKLDLNINSVIFIGCGGGIDLEEFLEIDTEAFVMDSSESPDMLARYSRNLYVLDTKRPWNLENIFGSKMINCFDDGTIDEQLGEQKDAYYKLLELDNNILQEEVDNNGELSEDEVATDNDGDGNANDNSNNNDDEKETDDGEQNDDEDDDIGLSFNASKDISSLSKKQKRKLTNDLSLVLEEYYSQGTTTVNSLSMQIYSLLSALGETNLQYLWLTILGATSLNVSYPQVYNRLFPILKDEVNRLSLNTQEHSSLKKTADKLTIDIQPDYYLFLLRYSSLYDSFFYSNYVNAKLSLWNENGKKRLHKMFARMGIPLKTAQESWTYMDNSIKRQLRDIFDKNLVRYGLQDIVKDGFVRTYGYRGSISASEYVEAITSLLEVGRSIQPSKPKTSDVTPYMGGEYDDNTNTDDEGNSPGHNSNVSSTSTNEKVWVSNFWLSWDTLDDRNTQLFKRGIKHSKILQKSVFNTGITILEKKLLKNLRIYRLCVLQDGPDLELYSNPLTLLRLGNWLIECCAELEDKQLLPMVLASLNESTDTYLVAGLAPRYPRGLDNLQSKKPLLNNFTMAFSQITRDTGAMIKIDNFESSIIEIHREDLSPFLEKLTLSGLV</sequence>
<dbReference type="AlphaFoldDB" id="G8BR82"/>
<keyword evidence="4" id="KW-0539">Nucleus</keyword>